<comment type="caution">
    <text evidence="1">The sequence shown here is derived from an EMBL/GenBank/DDBJ whole genome shotgun (WGS) entry which is preliminary data.</text>
</comment>
<name>A0AAV5GDC3_9BASI</name>
<reference evidence="1 2" key="1">
    <citation type="submission" date="2021-12" db="EMBL/GenBank/DDBJ databases">
        <title>High titer production of polyol ester of fatty acids by Rhodotorula paludigena BS15 towards product separation-free biomass refinery.</title>
        <authorList>
            <person name="Mano J."/>
            <person name="Ono H."/>
            <person name="Tanaka T."/>
            <person name="Naito K."/>
            <person name="Sushida H."/>
            <person name="Ike M."/>
            <person name="Tokuyasu K."/>
            <person name="Kitaoka M."/>
        </authorList>
    </citation>
    <scope>NUCLEOTIDE SEQUENCE [LARGE SCALE GENOMIC DNA]</scope>
    <source>
        <strain evidence="1 2">BS15</strain>
    </source>
</reference>
<keyword evidence="2" id="KW-1185">Reference proteome</keyword>
<organism evidence="1 2">
    <name type="scientific">Rhodotorula paludigena</name>
    <dbReference type="NCBI Taxonomy" id="86838"/>
    <lineage>
        <taxon>Eukaryota</taxon>
        <taxon>Fungi</taxon>
        <taxon>Dikarya</taxon>
        <taxon>Basidiomycota</taxon>
        <taxon>Pucciniomycotina</taxon>
        <taxon>Microbotryomycetes</taxon>
        <taxon>Sporidiobolales</taxon>
        <taxon>Sporidiobolaceae</taxon>
        <taxon>Rhodotorula</taxon>
    </lineage>
</organism>
<evidence type="ECO:0008006" key="3">
    <source>
        <dbReference type="Google" id="ProtNLM"/>
    </source>
</evidence>
<sequence>MLGFFASPTFQTPSWMPKSSPVEFASAPSTVFCDCGGGATAKMSLYFNCRSWPAKCDFFRWANDLKLEKGQTTILSYFTKAL</sequence>
<dbReference type="AlphaFoldDB" id="A0AAV5GDC3"/>
<accession>A0AAV5GDC3</accession>
<evidence type="ECO:0000313" key="1">
    <source>
        <dbReference type="EMBL" id="GJN87327.1"/>
    </source>
</evidence>
<protein>
    <recommendedName>
        <fullName evidence="3">Zinc finger GRF-type domain-containing protein</fullName>
    </recommendedName>
</protein>
<dbReference type="EMBL" id="BQKY01000001">
    <property type="protein sequence ID" value="GJN87327.1"/>
    <property type="molecule type" value="Genomic_DNA"/>
</dbReference>
<evidence type="ECO:0000313" key="2">
    <source>
        <dbReference type="Proteomes" id="UP001342314"/>
    </source>
</evidence>
<proteinExistence type="predicted"/>
<dbReference type="Proteomes" id="UP001342314">
    <property type="component" value="Unassembled WGS sequence"/>
</dbReference>
<gene>
    <name evidence="1" type="ORF">Rhopal_000276-T1</name>
</gene>